<evidence type="ECO:0000256" key="4">
    <source>
        <dbReference type="ARBA" id="ARBA00023136"/>
    </source>
</evidence>
<keyword evidence="9" id="KW-1185">Reference proteome</keyword>
<dbReference type="InterPro" id="IPR027267">
    <property type="entry name" value="AH/BAR_dom_sf"/>
</dbReference>
<evidence type="ECO:0000313" key="9">
    <source>
        <dbReference type="Proteomes" id="UP000294003"/>
    </source>
</evidence>
<name>A0ABY0H001_9PEZI</name>
<feature type="domain" description="VASt" evidence="7">
    <location>
        <begin position="924"/>
        <end position="1095"/>
    </location>
</feature>
<dbReference type="Gene3D" id="2.30.29.30">
    <property type="entry name" value="Pleckstrin-homology domain (PH domain)/Phosphotyrosine-binding domain (PTB)"/>
    <property type="match status" value="1"/>
</dbReference>
<protein>
    <recommendedName>
        <fullName evidence="10">PH domain-containing protein</fullName>
    </recommendedName>
</protein>
<dbReference type="SUPFAM" id="SSF103657">
    <property type="entry name" value="BAR/IMD domain-like"/>
    <property type="match status" value="1"/>
</dbReference>
<evidence type="ECO:0000259" key="7">
    <source>
        <dbReference type="PROSITE" id="PS51778"/>
    </source>
</evidence>
<dbReference type="Pfam" id="PF16016">
    <property type="entry name" value="VASt"/>
    <property type="match status" value="1"/>
</dbReference>
<dbReference type="PANTHER" id="PTHR14248">
    <property type="entry name" value="CYCLIN Y, ISOFORM A"/>
    <property type="match status" value="1"/>
</dbReference>
<dbReference type="Proteomes" id="UP000294003">
    <property type="component" value="Unassembled WGS sequence"/>
</dbReference>
<keyword evidence="4" id="KW-0472">Membrane</keyword>
<dbReference type="InterPro" id="IPR031968">
    <property type="entry name" value="VASt"/>
</dbReference>
<feature type="domain" description="PH" evidence="6">
    <location>
        <begin position="308"/>
        <end position="407"/>
    </location>
</feature>
<feature type="region of interest" description="Disordered" evidence="5">
    <location>
        <begin position="1345"/>
        <end position="1406"/>
    </location>
</feature>
<feature type="region of interest" description="Disordered" evidence="5">
    <location>
        <begin position="868"/>
        <end position="907"/>
    </location>
</feature>
<dbReference type="Pfam" id="PF16746">
    <property type="entry name" value="BAR_3"/>
    <property type="match status" value="1"/>
</dbReference>
<dbReference type="CDD" id="cd07609">
    <property type="entry name" value="BAR_SIP3_fungi"/>
    <property type="match status" value="1"/>
</dbReference>
<dbReference type="SUPFAM" id="SSF50729">
    <property type="entry name" value="PH domain-like"/>
    <property type="match status" value="1"/>
</dbReference>
<keyword evidence="3" id="KW-1133">Transmembrane helix</keyword>
<dbReference type="EMBL" id="QJNS01000254">
    <property type="protein sequence ID" value="RYO81327.1"/>
    <property type="molecule type" value="Genomic_DNA"/>
</dbReference>
<comment type="subcellular location">
    <subcellularLocation>
        <location evidence="1">Membrane</location>
    </subcellularLocation>
</comment>
<organism evidence="8 9">
    <name type="scientific">Monosporascus cannonballus</name>
    <dbReference type="NCBI Taxonomy" id="155416"/>
    <lineage>
        <taxon>Eukaryota</taxon>
        <taxon>Fungi</taxon>
        <taxon>Dikarya</taxon>
        <taxon>Ascomycota</taxon>
        <taxon>Pezizomycotina</taxon>
        <taxon>Sordariomycetes</taxon>
        <taxon>Xylariomycetidae</taxon>
        <taxon>Xylariales</taxon>
        <taxon>Xylariales incertae sedis</taxon>
        <taxon>Monosporascus</taxon>
    </lineage>
</organism>
<feature type="region of interest" description="Disordered" evidence="5">
    <location>
        <begin position="633"/>
        <end position="652"/>
    </location>
</feature>
<dbReference type="PROSITE" id="PS51778">
    <property type="entry name" value="VAST"/>
    <property type="match status" value="1"/>
</dbReference>
<dbReference type="InterPro" id="IPR042067">
    <property type="entry name" value="Sip3_PH"/>
</dbReference>
<feature type="region of interest" description="Disordered" evidence="5">
    <location>
        <begin position="486"/>
        <end position="506"/>
    </location>
</feature>
<evidence type="ECO:0000256" key="5">
    <source>
        <dbReference type="SAM" id="MobiDB-lite"/>
    </source>
</evidence>
<evidence type="ECO:0000256" key="2">
    <source>
        <dbReference type="ARBA" id="ARBA00022692"/>
    </source>
</evidence>
<feature type="compositionally biased region" description="Basic and acidic residues" evidence="5">
    <location>
        <begin position="1385"/>
        <end position="1406"/>
    </location>
</feature>
<feature type="compositionally biased region" description="Low complexity" evidence="5">
    <location>
        <begin position="540"/>
        <end position="563"/>
    </location>
</feature>
<dbReference type="InterPro" id="IPR004148">
    <property type="entry name" value="BAR_dom"/>
</dbReference>
<reference evidence="8 9" key="1">
    <citation type="submission" date="2018-06" db="EMBL/GenBank/DDBJ databases">
        <title>Complete Genomes of Monosporascus.</title>
        <authorList>
            <person name="Robinson A.J."/>
            <person name="Natvig D.O."/>
        </authorList>
    </citation>
    <scope>NUCLEOTIDE SEQUENCE [LARGE SCALE GENOMIC DNA]</scope>
    <source>
        <strain evidence="8 9">CBS 609.92</strain>
    </source>
</reference>
<dbReference type="InterPro" id="IPR001849">
    <property type="entry name" value="PH_domain"/>
</dbReference>
<feature type="compositionally biased region" description="Polar residues" evidence="5">
    <location>
        <begin position="875"/>
        <end position="888"/>
    </location>
</feature>
<dbReference type="SMART" id="SM00233">
    <property type="entry name" value="PH"/>
    <property type="match status" value="1"/>
</dbReference>
<evidence type="ECO:0000256" key="3">
    <source>
        <dbReference type="ARBA" id="ARBA00022989"/>
    </source>
</evidence>
<dbReference type="Gene3D" id="1.20.1270.60">
    <property type="entry name" value="Arfaptin homology (AH) domain/BAR domain"/>
    <property type="match status" value="1"/>
</dbReference>
<evidence type="ECO:0000256" key="1">
    <source>
        <dbReference type="ARBA" id="ARBA00004370"/>
    </source>
</evidence>
<feature type="compositionally biased region" description="Polar residues" evidence="5">
    <location>
        <begin position="564"/>
        <end position="573"/>
    </location>
</feature>
<dbReference type="InterPro" id="IPR011993">
    <property type="entry name" value="PH-like_dom_sf"/>
</dbReference>
<keyword evidence="2" id="KW-0812">Transmembrane</keyword>
<comment type="caution">
    <text evidence="8">The sequence shown here is derived from an EMBL/GenBank/DDBJ whole genome shotgun (WGS) entry which is preliminary data.</text>
</comment>
<accession>A0ABY0H001</accession>
<feature type="compositionally biased region" description="Basic and acidic residues" evidence="5">
    <location>
        <begin position="496"/>
        <end position="506"/>
    </location>
</feature>
<proteinExistence type="predicted"/>
<feature type="compositionally biased region" description="Basic and acidic residues" evidence="5">
    <location>
        <begin position="890"/>
        <end position="901"/>
    </location>
</feature>
<feature type="compositionally biased region" description="Gly residues" evidence="5">
    <location>
        <begin position="1364"/>
        <end position="1382"/>
    </location>
</feature>
<dbReference type="CDD" id="cd13280">
    <property type="entry name" value="PH_SIP3"/>
    <property type="match status" value="1"/>
</dbReference>
<dbReference type="Pfam" id="PF00169">
    <property type="entry name" value="PH"/>
    <property type="match status" value="1"/>
</dbReference>
<evidence type="ECO:0000313" key="8">
    <source>
        <dbReference type="EMBL" id="RYO81327.1"/>
    </source>
</evidence>
<gene>
    <name evidence="8" type="ORF">DL762_007173</name>
</gene>
<feature type="region of interest" description="Disordered" evidence="5">
    <location>
        <begin position="523"/>
        <end position="591"/>
    </location>
</feature>
<dbReference type="InterPro" id="IPR039463">
    <property type="entry name" value="Sip3/Lam1_BAR"/>
</dbReference>
<sequence>MADNGQAAQSAAPATSLATANSALSIPVVLAEARLDSPSFRATAQHFADQIDTIEKWLEGYAKASARLAHDMLGLEETIGVYLARIIPPPSVTCLDNDYTVLALKRVVDGSREWWMSILNMARKLDSVSVEPIRNFLHSDLRPFKDTRRILDQTQKAFDNALARCVGQSKTKEPSALREDAFAAFEARKAYLKASMDFCQTAPQLRLTLDKLLIRLSTDTWREMKTSRDVTGSFSKFAHEMNRVRGWTKDMEAAEPTFKRELQLARQDIEENALASFKPSRELDDYSASTVPFLGSRGPMNVATENRKAEKQGWLFMRTITGKPARHTWIRRWYYCRDGKFGWLVNGPHGVLQGDEIGVLLCNAKPAVGEERRFCFEIKTKNQTLLLQAETQTQLMEWLEVFEVAKKRAFEASLGRDTSSLPGGVDPAFSITPPSLPEFSAKSLDTQVGLGIDDGAGAIDRSGTLPVPGTEGGLRSRASFDVNAVPPKRSATSALTREEGESGREHAARIMQKLDLHRKATFASSTDVTSVPPTPGPTGGIASLISASHSLLPVHHSPSLSQPQLSKTPTTVPGTEPQPGTLGPPTLAGAPATTSLSRTVVAYSGEMAFGAYPINTMPTAILANYWGSNVWTQKSTPKSGRTDLSPDDPFGPNSPSITMITAREGGGELSTPSPIHRKSISTDAKLVAPVQEKPTQETFPANYPIELKTNAAQFRLLFPGVSLDEKLVLVFRASWNGTSEGKQDTPELAGSGRVYVTSEGNMFFYGHQLGLVQTYAFSLDRITEVTAAPGKDCDFIFLHLAQDDHNPFNRITIKIFLESLDLLHARLNLLIDDLQAEEPMDIQELIQTFVDLEKDVFAERRRRRSPSVDSWEDVSANQHIDDTSSAVSQRPHEFAYRSRTRESRRHRSKFRLPTHPVLYEPDDMQGEVAERHFEISAKACFHVLFGDKSFVFPKLYFDRRARQIAQGPWTTIDGKMQRVFRFNVDYKRRLVGQSRNEGVTDYQTIDTFEDHVTYVVSHVKTLWHLPHADTFKLVTKIVITHVGKSKCKLAIYNKIVWNNAPTIGKRIIQRQALDDAVHDAEELAEVATEQVRKLGAHSRTKRAIQIYGNVGQQTQVVTFTPGDSDSEKKPRINPRTLGSMIMDTIRSFMESVASSLVMWAFAGVKKLWSIVSAQRLILTLLGLSALANIVYTSQGTSTWWSERRAAKFMNRVGIGPNVMMSKVIYLADLDEAARGSSATVPSGTYHGSHDSYCYSTFQAIAGATDMNAPHTDGGASLSSPASRDTAQRLRRTRQKLGGYRHDLLVAMRLVNRVEREVMRSEWENWLLDENLRCDEVGEVLLRASSMKDGSSTPPYARSAAAGSSSGGGEAAQKILGGGGGRGGRGRGEAKDGKGDEREDDEKEKRDNLSNLRGWFDEYCASCRADREVVLRAREQWSLV</sequence>
<evidence type="ECO:0008006" key="10">
    <source>
        <dbReference type="Google" id="ProtNLM"/>
    </source>
</evidence>
<dbReference type="PROSITE" id="PS50003">
    <property type="entry name" value="PH_DOMAIN"/>
    <property type="match status" value="1"/>
</dbReference>
<evidence type="ECO:0000259" key="6">
    <source>
        <dbReference type="PROSITE" id="PS50003"/>
    </source>
</evidence>